<evidence type="ECO:0000313" key="2">
    <source>
        <dbReference type="Proteomes" id="UP001215280"/>
    </source>
</evidence>
<accession>A0AAD7NMS5</accession>
<comment type="caution">
    <text evidence="1">The sequence shown here is derived from an EMBL/GenBank/DDBJ whole genome shotgun (WGS) entry which is preliminary data.</text>
</comment>
<sequence>MLPLLTSSQVPTVGRLEQVHDAELPRAEFAWGRNESTNSRGGMPREYGGRDTTRCVGCVGCVGAKDEDGLFPAGRARHWDDDGLDADAEGDVLDGSAKGKVMLLDDVLRLGRLEGAQALPLGITISRAAARGRVATPPSIIARVSVSLILCLSASSLPVLLCTRTHTHTPCTDSRPTGQSASAAALIAVVLLHEGYRVDDENATRLDAEDALDGGRRSRGVGVWGMGGDDALAGNSPARR</sequence>
<dbReference type="AlphaFoldDB" id="A0AAD7NMS5"/>
<dbReference type="Proteomes" id="UP001215280">
    <property type="component" value="Unassembled WGS sequence"/>
</dbReference>
<proteinExistence type="predicted"/>
<dbReference type="EMBL" id="JARJLG010000029">
    <property type="protein sequence ID" value="KAJ7767936.1"/>
    <property type="molecule type" value="Genomic_DNA"/>
</dbReference>
<keyword evidence="2" id="KW-1185">Reference proteome</keyword>
<reference evidence="1" key="1">
    <citation type="submission" date="2023-03" db="EMBL/GenBank/DDBJ databases">
        <title>Massive genome expansion in bonnet fungi (Mycena s.s.) driven by repeated elements and novel gene families across ecological guilds.</title>
        <authorList>
            <consortium name="Lawrence Berkeley National Laboratory"/>
            <person name="Harder C.B."/>
            <person name="Miyauchi S."/>
            <person name="Viragh M."/>
            <person name="Kuo A."/>
            <person name="Thoen E."/>
            <person name="Andreopoulos B."/>
            <person name="Lu D."/>
            <person name="Skrede I."/>
            <person name="Drula E."/>
            <person name="Henrissat B."/>
            <person name="Morin E."/>
            <person name="Kohler A."/>
            <person name="Barry K."/>
            <person name="LaButti K."/>
            <person name="Morin E."/>
            <person name="Salamov A."/>
            <person name="Lipzen A."/>
            <person name="Mereny Z."/>
            <person name="Hegedus B."/>
            <person name="Baldrian P."/>
            <person name="Stursova M."/>
            <person name="Weitz H."/>
            <person name="Taylor A."/>
            <person name="Grigoriev I.V."/>
            <person name="Nagy L.G."/>
            <person name="Martin F."/>
            <person name="Kauserud H."/>
        </authorList>
    </citation>
    <scope>NUCLEOTIDE SEQUENCE</scope>
    <source>
        <strain evidence="1">CBHHK188m</strain>
    </source>
</reference>
<organism evidence="1 2">
    <name type="scientific">Mycena maculata</name>
    <dbReference type="NCBI Taxonomy" id="230809"/>
    <lineage>
        <taxon>Eukaryota</taxon>
        <taxon>Fungi</taxon>
        <taxon>Dikarya</taxon>
        <taxon>Basidiomycota</taxon>
        <taxon>Agaricomycotina</taxon>
        <taxon>Agaricomycetes</taxon>
        <taxon>Agaricomycetidae</taxon>
        <taxon>Agaricales</taxon>
        <taxon>Marasmiineae</taxon>
        <taxon>Mycenaceae</taxon>
        <taxon>Mycena</taxon>
    </lineage>
</organism>
<protein>
    <submittedName>
        <fullName evidence="1">Uncharacterized protein</fullName>
    </submittedName>
</protein>
<name>A0AAD7NMS5_9AGAR</name>
<gene>
    <name evidence="1" type="ORF">DFH07DRAFT_954828</name>
</gene>
<evidence type="ECO:0000313" key="1">
    <source>
        <dbReference type="EMBL" id="KAJ7767936.1"/>
    </source>
</evidence>